<evidence type="ECO:0000256" key="2">
    <source>
        <dbReference type="ARBA" id="ARBA00022857"/>
    </source>
</evidence>
<keyword evidence="8" id="KW-1185">Reference proteome</keyword>
<comment type="caution">
    <text evidence="7">The sequence shown here is derived from an EMBL/GenBank/DDBJ whole genome shotgun (WGS) entry which is preliminary data.</text>
</comment>
<dbReference type="EMBL" id="SHLY01000011">
    <property type="protein sequence ID" value="TAA39597.1"/>
    <property type="molecule type" value="Genomic_DNA"/>
</dbReference>
<dbReference type="Gene3D" id="3.90.25.10">
    <property type="entry name" value="UDP-galactose 4-epimerase, domain 1"/>
    <property type="match status" value="1"/>
</dbReference>
<evidence type="ECO:0000313" key="7">
    <source>
        <dbReference type="EMBL" id="TAA39597.1"/>
    </source>
</evidence>
<proteinExistence type="inferred from homology"/>
<protein>
    <recommendedName>
        <fullName evidence="5">GDP-L-fucose synthase</fullName>
        <ecNumber evidence="5">1.1.1.271</ecNumber>
    </recommendedName>
    <alternativeName>
        <fullName evidence="5">GDP-4-keto-6-deoxy-D-mannose-3,5-epimerase-4-reductase</fullName>
    </alternativeName>
</protein>
<dbReference type="HAMAP" id="MF_00956">
    <property type="entry name" value="GDP_fucose_synth"/>
    <property type="match status" value="1"/>
</dbReference>
<organism evidence="7 8">
    <name type="scientific">Corallincola spongiicola</name>
    <dbReference type="NCBI Taxonomy" id="2520508"/>
    <lineage>
        <taxon>Bacteria</taxon>
        <taxon>Pseudomonadati</taxon>
        <taxon>Pseudomonadota</taxon>
        <taxon>Gammaproteobacteria</taxon>
        <taxon>Alteromonadales</taxon>
        <taxon>Psychromonadaceae</taxon>
        <taxon>Corallincola</taxon>
    </lineage>
</organism>
<feature type="binding site" evidence="5">
    <location>
        <begin position="7"/>
        <end position="13"/>
    </location>
    <ligand>
        <name>NADP(+)</name>
        <dbReference type="ChEBI" id="CHEBI:58349"/>
    </ligand>
</feature>
<gene>
    <name evidence="5" type="primary">fcl</name>
    <name evidence="7" type="ORF">EXY25_18635</name>
</gene>
<evidence type="ECO:0000256" key="5">
    <source>
        <dbReference type="HAMAP-Rule" id="MF_00956"/>
    </source>
</evidence>
<feature type="binding site" evidence="5">
    <location>
        <position position="136"/>
    </location>
    <ligand>
        <name>NADP(+)</name>
        <dbReference type="ChEBI" id="CHEBI:58349"/>
    </ligand>
</feature>
<comment type="catalytic activity">
    <reaction evidence="5">
        <text>GDP-beta-L-fucose + NADP(+) = GDP-4-dehydro-alpha-D-rhamnose + NADPH + H(+)</text>
        <dbReference type="Rhea" id="RHEA:18885"/>
        <dbReference type="ChEBI" id="CHEBI:15378"/>
        <dbReference type="ChEBI" id="CHEBI:57273"/>
        <dbReference type="ChEBI" id="CHEBI:57783"/>
        <dbReference type="ChEBI" id="CHEBI:57964"/>
        <dbReference type="ChEBI" id="CHEBI:58349"/>
        <dbReference type="EC" id="1.1.1.271"/>
    </reaction>
</comment>
<accession>A0ABY1WKB2</accession>
<comment type="caution">
    <text evidence="5">Lacks conserved residue(s) required for the propagation of feature annotation.</text>
</comment>
<dbReference type="Gene3D" id="3.40.50.720">
    <property type="entry name" value="NAD(P)-binding Rossmann-like Domain"/>
    <property type="match status" value="1"/>
</dbReference>
<feature type="site" description="Important for catalytic activity" evidence="5">
    <location>
        <position position="105"/>
    </location>
</feature>
<name>A0ABY1WKB2_9GAMM</name>
<feature type="binding site" evidence="5">
    <location>
        <position position="175"/>
    </location>
    <ligand>
        <name>NADP(+)</name>
        <dbReference type="ChEBI" id="CHEBI:58349"/>
    </ligand>
</feature>
<feature type="domain" description="NAD-dependent epimerase/dehydratase" evidence="6">
    <location>
        <begin position="3"/>
        <end position="232"/>
    </location>
</feature>
<feature type="binding site" evidence="5">
    <location>
        <position position="205"/>
    </location>
    <ligand>
        <name>substrate</name>
    </ligand>
</feature>
<keyword evidence="2 5" id="KW-0521">NADP</keyword>
<evidence type="ECO:0000256" key="1">
    <source>
        <dbReference type="ARBA" id="ARBA00005959"/>
    </source>
</evidence>
<feature type="site" description="Important for catalytic activity" evidence="5">
    <location>
        <position position="103"/>
    </location>
</feature>
<feature type="binding site" evidence="5">
    <location>
        <position position="183"/>
    </location>
    <ligand>
        <name>substrate</name>
    </ligand>
</feature>
<evidence type="ECO:0000256" key="3">
    <source>
        <dbReference type="ARBA" id="ARBA00023002"/>
    </source>
</evidence>
<dbReference type="CDD" id="cd05239">
    <property type="entry name" value="GDP_FS_SDR_e"/>
    <property type="match status" value="1"/>
</dbReference>
<feature type="binding site" evidence="5">
    <location>
        <position position="198"/>
    </location>
    <ligand>
        <name>substrate</name>
    </ligand>
</feature>
<dbReference type="PANTHER" id="PTHR43238">
    <property type="entry name" value="GDP-L-FUCOSE SYNTHASE"/>
    <property type="match status" value="1"/>
</dbReference>
<dbReference type="PANTHER" id="PTHR43238:SF1">
    <property type="entry name" value="GDP-L-FUCOSE SYNTHASE"/>
    <property type="match status" value="1"/>
</dbReference>
<comment type="function">
    <text evidence="5">Catalyzes the two-step NADP-dependent conversion of GDP-4-dehydro-6-deoxy-D-mannose to GDP-fucose, involving an epimerase and a reductase reaction.</text>
</comment>
<keyword evidence="4 5" id="KW-0413">Isomerase</keyword>
<dbReference type="Proteomes" id="UP000292544">
    <property type="component" value="Unassembled WGS sequence"/>
</dbReference>
<dbReference type="InterPro" id="IPR001509">
    <property type="entry name" value="Epimerase_deHydtase"/>
</dbReference>
<evidence type="ECO:0000259" key="6">
    <source>
        <dbReference type="Pfam" id="PF01370"/>
    </source>
</evidence>
<evidence type="ECO:0000256" key="4">
    <source>
        <dbReference type="ARBA" id="ARBA00023235"/>
    </source>
</evidence>
<evidence type="ECO:0000313" key="8">
    <source>
        <dbReference type="Proteomes" id="UP000292544"/>
    </source>
</evidence>
<feature type="binding site" evidence="5">
    <location>
        <begin position="159"/>
        <end position="162"/>
    </location>
    <ligand>
        <name>NADP(+)</name>
        <dbReference type="ChEBI" id="CHEBI:58349"/>
    </ligand>
</feature>
<dbReference type="SUPFAM" id="SSF51735">
    <property type="entry name" value="NAD(P)-binding Rossmann-fold domains"/>
    <property type="match status" value="1"/>
</dbReference>
<comment type="pathway">
    <text evidence="5">Nucleotide-sugar biosynthesis; GDP-L-fucose biosynthesis via de novo pathway; GDP-L-fucose from GDP-alpha-D-mannose: step 2/2.</text>
</comment>
<reference evidence="8" key="1">
    <citation type="submission" date="2019-02" db="EMBL/GenBank/DDBJ databases">
        <title>Draft genome sequence of Muricauda sp. 176CP4-71.</title>
        <authorList>
            <person name="Park J.-S."/>
        </authorList>
    </citation>
    <scope>NUCLEOTIDE SEQUENCE [LARGE SCALE GENOMIC DNA]</scope>
    <source>
        <strain evidence="8">176GS2-150</strain>
    </source>
</reference>
<keyword evidence="3 5" id="KW-0560">Oxidoreductase</keyword>
<sequence length="305" mass="33878">MKIFITGGRGMVGRNLSALAESTGHSVLIPARDELDLGNSAALTEYIEENSPDVIVHCAGLVGGIQANISAPYDFCHENLLIGLNLVKAARKAGVQKLINLGSSCMYPRKAENPLRESQILTGELEPTNEGYAVAKVAVARLCDYVTQQFGFSYKTLIPCNLYGYWDKFDPNHSHMIPAVIRKIDEAVRSNAEVVDIWGDGTARREFMFAEDLAEFILFALERFDDLEQYTNVGLGKDYSINEFYSAIASVIGYKGRFEHDLSKPSGMAQKLVDVTRQKKLGWMPKSGLVDGINKTYKFYLEEVL</sequence>
<dbReference type="InterPro" id="IPR028614">
    <property type="entry name" value="GDP_fucose/colitose_synth"/>
</dbReference>
<feature type="active site" description="Proton donor/acceptor" evidence="5">
    <location>
        <position position="132"/>
    </location>
</feature>
<keyword evidence="5" id="KW-0511">Multifunctional enzyme</keyword>
<dbReference type="EC" id="1.1.1.271" evidence="5"/>
<feature type="binding site" evidence="5">
    <location>
        <begin position="101"/>
        <end position="104"/>
    </location>
    <ligand>
        <name>NADP(+)</name>
        <dbReference type="ChEBI" id="CHEBI:58349"/>
    </ligand>
</feature>
<dbReference type="Pfam" id="PF01370">
    <property type="entry name" value="Epimerase"/>
    <property type="match status" value="1"/>
</dbReference>
<dbReference type="RefSeq" id="WP_130567963.1">
    <property type="nucleotide sequence ID" value="NZ_SHLY01000011.1"/>
</dbReference>
<comment type="similarity">
    <text evidence="1 5">Belongs to the NAD(P)-dependent epimerase/dehydratase family. Fucose synthase subfamily.</text>
</comment>
<dbReference type="InterPro" id="IPR036291">
    <property type="entry name" value="NAD(P)-bd_dom_sf"/>
</dbReference>